<feature type="transmembrane region" description="Helical" evidence="1">
    <location>
        <begin position="304"/>
        <end position="322"/>
    </location>
</feature>
<protein>
    <recommendedName>
        <fullName evidence="3">ABC transporter permease</fullName>
    </recommendedName>
</protein>
<feature type="transmembrane region" description="Helical" evidence="1">
    <location>
        <begin position="176"/>
        <end position="202"/>
    </location>
</feature>
<evidence type="ECO:0000256" key="1">
    <source>
        <dbReference type="SAM" id="Phobius"/>
    </source>
</evidence>
<feature type="transmembrane region" description="Helical" evidence="1">
    <location>
        <begin position="439"/>
        <end position="459"/>
    </location>
</feature>
<feature type="transmembrane region" description="Helical" evidence="1">
    <location>
        <begin position="116"/>
        <end position="136"/>
    </location>
</feature>
<feature type="transmembrane region" description="Helical" evidence="1">
    <location>
        <begin position="348"/>
        <end position="368"/>
    </location>
</feature>
<dbReference type="EMBL" id="CP159204">
    <property type="protein sequence ID" value="XCF16016.1"/>
    <property type="molecule type" value="Genomic_DNA"/>
</dbReference>
<dbReference type="KEGG" id="hanx:ABSL23_12325"/>
<organism evidence="2">
    <name type="scientific">Halobacterium sp. NMX12-1</name>
    <dbReference type="NCBI Taxonomy" id="3166650"/>
    <lineage>
        <taxon>Archaea</taxon>
        <taxon>Methanobacteriati</taxon>
        <taxon>Methanobacteriota</taxon>
        <taxon>Stenosarchaea group</taxon>
        <taxon>Halobacteria</taxon>
        <taxon>Halobacteriales</taxon>
        <taxon>Halobacteriaceae</taxon>
        <taxon>Halobacterium</taxon>
    </lineage>
</organism>
<dbReference type="RefSeq" id="WP_353633934.1">
    <property type="nucleotide sequence ID" value="NZ_CP159204.1"/>
</dbReference>
<feature type="transmembrane region" description="Helical" evidence="1">
    <location>
        <begin position="276"/>
        <end position="298"/>
    </location>
</feature>
<dbReference type="AlphaFoldDB" id="A0AAU8CAK4"/>
<reference evidence="2" key="1">
    <citation type="submission" date="2024-06" db="EMBL/GenBank/DDBJ databases">
        <title>Genome Sequence of an extremely halophilic archaeon isolated from Permian era halite, Salado Formation, Carlsbad, New Mexico: Halobacterium sp. strain NMX12-1.</title>
        <authorList>
            <person name="Sotoa L."/>
            <person name="DasSarma P."/>
            <person name="Anton B.P."/>
            <person name="Vincze T."/>
            <person name="Verma I."/>
            <person name="Eralp B."/>
            <person name="Powers D.W."/>
            <person name="Dozier B.L."/>
            <person name="Roberts R.J."/>
            <person name="DasSarma S."/>
        </authorList>
    </citation>
    <scope>NUCLEOTIDE SEQUENCE</scope>
    <source>
        <strain evidence="2">NMX12-1</strain>
    </source>
</reference>
<evidence type="ECO:0000313" key="2">
    <source>
        <dbReference type="EMBL" id="XCF16016.1"/>
    </source>
</evidence>
<sequence length="474" mass="47970">MASTTWLVLRAMAREEHRLHAALFGGQRFGALPVFVAVASAATVGALQFTGTDAAAIADGARVLALAFGLYTGTAGLVGDDLLERALGETEVLLSTAGYLPLSRRRLLGAFLVKDAAYYAVLFLLPICAGFAPLVATGALAPAALGSLWVSLLVAFVVGMVATFAAIAARTRGVPSWALGVVVAGGAGAVWATGNAAAAWNAVVATGFLHALAVLAAALAAGAAALAVYVPTHRDPAETRPNQFGPLADAIGDENGLVARTLLDLARSSGGLLKPVVSAAILLALAAFLVDVAARIVGVTPKPGVFFGTVLALSAFTTYNWLTQFDSVEEYLLLPVSVPAVFRAKRTAFLLTGLPTSVAAYAVVLAVYDVSLVDAAVGLALLGGLSVYLFGVTVALAGFDPNEFLFDVRRFALFTAGVAVPLVPVLLAAFATASGPIPAAYAGALVAASAALAAVGVGLSRRAGPRWAAVYAAG</sequence>
<feature type="transmembrane region" description="Helical" evidence="1">
    <location>
        <begin position="411"/>
        <end position="433"/>
    </location>
</feature>
<proteinExistence type="predicted"/>
<keyword evidence="1" id="KW-1133">Transmembrane helix</keyword>
<feature type="transmembrane region" description="Helical" evidence="1">
    <location>
        <begin position="148"/>
        <end position="169"/>
    </location>
</feature>
<feature type="transmembrane region" description="Helical" evidence="1">
    <location>
        <begin position="29"/>
        <end position="47"/>
    </location>
</feature>
<name>A0AAU8CAK4_9EURY</name>
<gene>
    <name evidence="2" type="ORF">ABSL23_12325</name>
</gene>
<keyword evidence="1" id="KW-0472">Membrane</keyword>
<feature type="transmembrane region" description="Helical" evidence="1">
    <location>
        <begin position="380"/>
        <end position="399"/>
    </location>
</feature>
<evidence type="ECO:0008006" key="3">
    <source>
        <dbReference type="Google" id="ProtNLM"/>
    </source>
</evidence>
<feature type="transmembrane region" description="Helical" evidence="1">
    <location>
        <begin position="208"/>
        <end position="230"/>
    </location>
</feature>
<accession>A0AAU8CAK4</accession>
<keyword evidence="1" id="KW-0812">Transmembrane</keyword>
<dbReference type="GeneID" id="91109947"/>